<reference evidence="1 2" key="1">
    <citation type="submission" date="2018-11" db="EMBL/GenBank/DDBJ databases">
        <title>Aureibaculum marinum gen. nov., sp. nov., a member of the family Flavobacteriaceae isolated from the Bohai Sea.</title>
        <authorList>
            <person name="Ji X."/>
        </authorList>
    </citation>
    <scope>NUCLEOTIDE SEQUENCE [LARGE SCALE GENOMIC DNA]</scope>
    <source>
        <strain evidence="1 2">BH-SD17</strain>
    </source>
</reference>
<name>A0A3N4N5R0_9FLAO</name>
<protein>
    <submittedName>
        <fullName evidence="1">Uncharacterized protein</fullName>
    </submittedName>
</protein>
<evidence type="ECO:0000313" key="2">
    <source>
        <dbReference type="Proteomes" id="UP000270856"/>
    </source>
</evidence>
<gene>
    <name evidence="1" type="ORF">EGM88_14670</name>
</gene>
<comment type="caution">
    <text evidence="1">The sequence shown here is derived from an EMBL/GenBank/DDBJ whole genome shotgun (WGS) entry which is preliminary data.</text>
</comment>
<dbReference type="AlphaFoldDB" id="A0A3N4N5R0"/>
<keyword evidence="2" id="KW-1185">Reference proteome</keyword>
<dbReference type="Proteomes" id="UP000270856">
    <property type="component" value="Unassembled WGS sequence"/>
</dbReference>
<dbReference type="EMBL" id="RPFJ01000059">
    <property type="protein sequence ID" value="RPD91644.1"/>
    <property type="molecule type" value="Genomic_DNA"/>
</dbReference>
<evidence type="ECO:0000313" key="1">
    <source>
        <dbReference type="EMBL" id="RPD91644.1"/>
    </source>
</evidence>
<sequence length="203" mass="23751">MTNRVSKKTDKILHKDIRKISLSEFSHLLRENIAVGLCLNPIIERIKSVEIDFDFFFNNDHSEKQREILRELVLLNTHHWDINPIAYNKLKLVLSESIAALKLSETVTQEFLAYEPKGLVWNQETINAFDAFMNDNRMGVWAAYNMLTSRKRAIFNEAKIDFELDDNLIEITTLAEFEENILKTVRINNELKGLLEKERLMPT</sequence>
<accession>A0A3N4N5R0</accession>
<organism evidence="1 2">
    <name type="scientific">Aureibaculum marinum</name>
    <dbReference type="NCBI Taxonomy" id="2487930"/>
    <lineage>
        <taxon>Bacteria</taxon>
        <taxon>Pseudomonadati</taxon>
        <taxon>Bacteroidota</taxon>
        <taxon>Flavobacteriia</taxon>
        <taxon>Flavobacteriales</taxon>
        <taxon>Flavobacteriaceae</taxon>
        <taxon>Aureibaculum</taxon>
    </lineage>
</organism>
<proteinExistence type="predicted"/>